<dbReference type="Pfam" id="PF13480">
    <property type="entry name" value="Acetyltransf_6"/>
    <property type="match status" value="1"/>
</dbReference>
<dbReference type="Gene3D" id="3.40.630.30">
    <property type="match status" value="1"/>
</dbReference>
<accession>A0A0S3PUS3</accession>
<protein>
    <recommendedName>
        <fullName evidence="1">BioF2-like acetyltransferase domain-containing protein</fullName>
    </recommendedName>
</protein>
<dbReference type="EMBL" id="AP014946">
    <property type="protein sequence ID" value="BAT59705.1"/>
    <property type="molecule type" value="Genomic_DNA"/>
</dbReference>
<keyword evidence="3" id="KW-1185">Reference proteome</keyword>
<proteinExistence type="predicted"/>
<organism evidence="2 3">
    <name type="scientific">Variibacter gotjawalensis</name>
    <dbReference type="NCBI Taxonomy" id="1333996"/>
    <lineage>
        <taxon>Bacteria</taxon>
        <taxon>Pseudomonadati</taxon>
        <taxon>Pseudomonadota</taxon>
        <taxon>Alphaproteobacteria</taxon>
        <taxon>Hyphomicrobiales</taxon>
        <taxon>Nitrobacteraceae</taxon>
        <taxon>Variibacter</taxon>
    </lineage>
</organism>
<gene>
    <name evidence="2" type="ORF">GJW-30_1_02238</name>
</gene>
<feature type="domain" description="BioF2-like acetyltransferase" evidence="1">
    <location>
        <begin position="179"/>
        <end position="320"/>
    </location>
</feature>
<name>A0A0S3PUS3_9BRAD</name>
<dbReference type="RefSeq" id="WP_096355297.1">
    <property type="nucleotide sequence ID" value="NZ_AP014946.1"/>
</dbReference>
<evidence type="ECO:0000313" key="3">
    <source>
        <dbReference type="Proteomes" id="UP000236884"/>
    </source>
</evidence>
<dbReference type="InterPro" id="IPR038740">
    <property type="entry name" value="BioF2-like_GNAT_dom"/>
</dbReference>
<reference evidence="2 3" key="1">
    <citation type="submission" date="2015-08" db="EMBL/GenBank/DDBJ databases">
        <title>Investigation of the bacterial diversity of lava forest soil.</title>
        <authorList>
            <person name="Lee J.S."/>
        </authorList>
    </citation>
    <scope>NUCLEOTIDE SEQUENCE [LARGE SCALE GENOMIC DNA]</scope>
    <source>
        <strain evidence="2 3">GJW-30</strain>
    </source>
</reference>
<dbReference type="AlphaFoldDB" id="A0A0S3PUS3"/>
<dbReference type="InterPro" id="IPR016181">
    <property type="entry name" value="Acyl_CoA_acyltransferase"/>
</dbReference>
<dbReference type="KEGG" id="vgo:GJW-30_1_02238"/>
<evidence type="ECO:0000313" key="2">
    <source>
        <dbReference type="EMBL" id="BAT59705.1"/>
    </source>
</evidence>
<dbReference type="SUPFAM" id="SSF55729">
    <property type="entry name" value="Acyl-CoA N-acyltransferases (Nat)"/>
    <property type="match status" value="1"/>
</dbReference>
<dbReference type="OrthoDB" id="8565998at2"/>
<dbReference type="Proteomes" id="UP000236884">
    <property type="component" value="Chromosome"/>
</dbReference>
<sequence>MPQSASKLRHIDTQQAAAGVELISGADAIERAAPAWGALEECGGAPTAFQSYEMARVSARAHMARGEQIYVAVVREGERPMAILAAAVGRWLGVPTLRFLGDPFIQYGDALKAPEATSDHVARAWHAIRDARVASFAWLRKVRADAHLSQALTEGGTVIGADAAPYIDLGKPAGKLGARKLRRSREKLAEHGEVVFGVSGGEAAKPWLDRALQLKREWMAARGLTNRVVGDPFWEGAFGALTQQDGPMKLVAAHLSCGGKPVAIEIAFAFGNRWYSYLTATEPDYAKYSTGQLQIVDAIKHAQDAGFEVYDFLGPAYPHKTQFTDTQVGTNDFGIALDVTGFAGLYAAQMIPSVKARVLSLPPGLRRFIFRNAGNETA</sequence>
<evidence type="ECO:0000259" key="1">
    <source>
        <dbReference type="Pfam" id="PF13480"/>
    </source>
</evidence>